<reference evidence="1" key="1">
    <citation type="submission" date="2020-07" db="EMBL/GenBank/DDBJ databases">
        <title>Huge and variable diversity of episymbiotic CPR bacteria and DPANN archaea in groundwater ecosystems.</title>
        <authorList>
            <person name="He C.Y."/>
            <person name="Keren R."/>
            <person name="Whittaker M."/>
            <person name="Farag I.F."/>
            <person name="Doudna J."/>
            <person name="Cate J.H.D."/>
            <person name="Banfield J.F."/>
        </authorList>
    </citation>
    <scope>NUCLEOTIDE SEQUENCE</scope>
    <source>
        <strain evidence="1">NC_groundwater_1225_Ag_S-0.1um_56_177</strain>
    </source>
</reference>
<evidence type="ECO:0000313" key="1">
    <source>
        <dbReference type="EMBL" id="MBI4132696.1"/>
    </source>
</evidence>
<protein>
    <submittedName>
        <fullName evidence="1">Uncharacterized protein</fullName>
    </submittedName>
</protein>
<dbReference type="Proteomes" id="UP000756703">
    <property type="component" value="Unassembled WGS sequence"/>
</dbReference>
<proteinExistence type="predicted"/>
<comment type="caution">
    <text evidence="1">The sequence shown here is derived from an EMBL/GenBank/DDBJ whole genome shotgun (WGS) entry which is preliminary data.</text>
</comment>
<dbReference type="EMBL" id="JACQMI010000009">
    <property type="protein sequence ID" value="MBI4132696.1"/>
    <property type="molecule type" value="Genomic_DNA"/>
</dbReference>
<accession>A0A932YYP4</accession>
<organism evidence="1 2">
    <name type="scientific">Candidatus Sungiibacteriota bacterium</name>
    <dbReference type="NCBI Taxonomy" id="2750080"/>
    <lineage>
        <taxon>Bacteria</taxon>
        <taxon>Candidatus Sungiibacteriota</taxon>
    </lineage>
</organism>
<dbReference type="AlphaFoldDB" id="A0A932YYP4"/>
<evidence type="ECO:0000313" key="2">
    <source>
        <dbReference type="Proteomes" id="UP000756703"/>
    </source>
</evidence>
<sequence>MKELGKHPHTGKSLVLYKSKQGLFLKKGLRRIYLPATVSPDSLTPANAAEYLK</sequence>
<gene>
    <name evidence="1" type="ORF">HY473_01170</name>
</gene>
<name>A0A932YYP4_9BACT</name>